<dbReference type="GO" id="GO:0000785">
    <property type="term" value="C:chromatin"/>
    <property type="evidence" value="ECO:0007669"/>
    <property type="project" value="TreeGrafter"/>
</dbReference>
<evidence type="ECO:0000256" key="6">
    <source>
        <dbReference type="ARBA" id="ARBA00022786"/>
    </source>
</evidence>
<evidence type="ECO:0000259" key="10">
    <source>
        <dbReference type="PROSITE" id="PS51044"/>
    </source>
</evidence>
<feature type="region of interest" description="Disordered" evidence="9">
    <location>
        <begin position="450"/>
        <end position="496"/>
    </location>
</feature>
<feature type="compositionally biased region" description="Polar residues" evidence="9">
    <location>
        <begin position="463"/>
        <end position="476"/>
    </location>
</feature>
<keyword evidence="12" id="KW-0436">Ligase</keyword>
<dbReference type="GO" id="GO:0016925">
    <property type="term" value="P:protein sumoylation"/>
    <property type="evidence" value="ECO:0007669"/>
    <property type="project" value="UniProtKB-UniPathway"/>
</dbReference>
<dbReference type="InterPro" id="IPR013083">
    <property type="entry name" value="Znf_RING/FYVE/PHD"/>
</dbReference>
<evidence type="ECO:0000256" key="4">
    <source>
        <dbReference type="ARBA" id="ARBA00022723"/>
    </source>
</evidence>
<organism evidence="12 13">
    <name type="scientific">Orchesella cincta</name>
    <name type="common">Springtail</name>
    <name type="synonym">Podura cincta</name>
    <dbReference type="NCBI Taxonomy" id="48709"/>
    <lineage>
        <taxon>Eukaryota</taxon>
        <taxon>Metazoa</taxon>
        <taxon>Ecdysozoa</taxon>
        <taxon>Arthropoda</taxon>
        <taxon>Hexapoda</taxon>
        <taxon>Collembola</taxon>
        <taxon>Entomobryomorpha</taxon>
        <taxon>Entomobryoidea</taxon>
        <taxon>Orchesellidae</taxon>
        <taxon>Orchesellinae</taxon>
        <taxon>Orchesella</taxon>
    </lineage>
</organism>
<evidence type="ECO:0000259" key="11">
    <source>
        <dbReference type="PROSITE" id="PS51466"/>
    </source>
</evidence>
<dbReference type="Gene3D" id="3.30.40.10">
    <property type="entry name" value="Zinc/RING finger domain, C3HC4 (zinc finger)"/>
    <property type="match status" value="1"/>
</dbReference>
<feature type="compositionally biased region" description="Basic and acidic residues" evidence="9">
    <location>
        <begin position="535"/>
        <end position="547"/>
    </location>
</feature>
<dbReference type="Pfam" id="PF02891">
    <property type="entry name" value="zf-MIZ"/>
    <property type="match status" value="1"/>
</dbReference>
<dbReference type="GO" id="GO:0008270">
    <property type="term" value="F:zinc ion binding"/>
    <property type="evidence" value="ECO:0007669"/>
    <property type="project" value="UniProtKB-KW"/>
</dbReference>
<proteinExistence type="inferred from homology"/>
<keyword evidence="4" id="KW-0479">Metal-binding</keyword>
<feature type="compositionally biased region" description="Acidic residues" evidence="9">
    <location>
        <begin position="479"/>
        <end position="489"/>
    </location>
</feature>
<keyword evidence="6" id="KW-0833">Ubl conjugation pathway</keyword>
<comment type="similarity">
    <text evidence="2">Belongs to the PIAS family.</text>
</comment>
<feature type="compositionally biased region" description="Polar residues" evidence="9">
    <location>
        <begin position="43"/>
        <end position="56"/>
    </location>
</feature>
<name>A0A1D2M8T6_ORCCI</name>
<dbReference type="InterPro" id="IPR004181">
    <property type="entry name" value="Znf_MIZ"/>
</dbReference>
<evidence type="ECO:0000256" key="8">
    <source>
        <dbReference type="PROSITE-ProRule" id="PRU00452"/>
    </source>
</evidence>
<feature type="domain" description="PINIT" evidence="11">
    <location>
        <begin position="176"/>
        <end position="336"/>
    </location>
</feature>
<evidence type="ECO:0000256" key="5">
    <source>
        <dbReference type="ARBA" id="ARBA00022771"/>
    </source>
</evidence>
<sequence>MEANASSNNRNTAALNNGVSTRANASAIIAIRQLDVSTRVNASSNNRNTSALNNGVSTRANASSNNRNTSALNNGVSTRTNASTSSATSRTPASTSNAAATARPTSSSNANAPNVNAITPARRPPSSSNANSPTINAITPARRPTTALNLNAGIALYHPHNDNLKYRLQQYPQSVTSTVSSQSLVNVQMRPLAFYDVIEVLLAPSRLSFNQSTAAAALSAIHRALFQFPRPKQIAQVDAIIRLCAYDVASMEREQDDNFPPRLTVEVNYERISLPYIYTNNPGQPMQVENGPATPIAISNMKSLDRVSNVMKLAWHHDNNSKIKNYAVSINLMKRRTGKELVQRLRSLGVRDKQWTKEMSTATDKDVCAQTPIKASLACPVGKIKMNLPCRALPCKHLQCFDAETFICMQEKKPFRFSSALYVTSISTLTTLESMAPGANLNIEIEPDGTWAPAKTEKERTRSATTTSFGSNNIHDTINLDDDDDEEEVEKNIQSNMISSSSCINVYSPPATSTCDEEPEVIDLDSSSSIEGDDESRPEAVESDHHSPPCSPPFSSAEETAQEESESCSVSSEPPTPSSSQSANPNFGNPQGKKYRRIVTFDDSSDSDSQ</sequence>
<reference evidence="12 13" key="1">
    <citation type="journal article" date="2016" name="Genome Biol. Evol.">
        <title>Gene Family Evolution Reflects Adaptation to Soil Environmental Stressors in the Genome of the Collembolan Orchesella cincta.</title>
        <authorList>
            <person name="Faddeeva-Vakhrusheva A."/>
            <person name="Derks M.F."/>
            <person name="Anvar S.Y."/>
            <person name="Agamennone V."/>
            <person name="Suring W."/>
            <person name="Smit S."/>
            <person name="van Straalen N.M."/>
            <person name="Roelofs D."/>
        </authorList>
    </citation>
    <scope>NUCLEOTIDE SEQUENCE [LARGE SCALE GENOMIC DNA]</scope>
    <source>
        <tissue evidence="12">Mixed pool</tissue>
    </source>
</reference>
<dbReference type="OrthoDB" id="6162286at2759"/>
<comment type="caution">
    <text evidence="12">The sequence shown here is derived from an EMBL/GenBank/DDBJ whole genome shotgun (WGS) entry which is preliminary data.</text>
</comment>
<dbReference type="PROSITE" id="PS51466">
    <property type="entry name" value="PINIT"/>
    <property type="match status" value="1"/>
</dbReference>
<dbReference type="InterPro" id="IPR038654">
    <property type="entry name" value="PINIT_sf"/>
</dbReference>
<keyword evidence="5 8" id="KW-0863">Zinc-finger</keyword>
<dbReference type="AlphaFoldDB" id="A0A1D2M8T6"/>
<feature type="compositionally biased region" description="Low complexity" evidence="9">
    <location>
        <begin position="57"/>
        <end position="133"/>
    </location>
</feature>
<dbReference type="PANTHER" id="PTHR10782:SF94">
    <property type="entry name" value="SUPPRESSOR OF VARIEGATION 2-10, ISOFORM I"/>
    <property type="match status" value="1"/>
</dbReference>
<dbReference type="EMBL" id="LJIJ01002674">
    <property type="protein sequence ID" value="ODM89397.1"/>
    <property type="molecule type" value="Genomic_DNA"/>
</dbReference>
<feature type="region of interest" description="Disordered" evidence="9">
    <location>
        <begin position="525"/>
        <end position="610"/>
    </location>
</feature>
<comment type="pathway">
    <text evidence="1">Protein modification; protein sumoylation.</text>
</comment>
<evidence type="ECO:0000256" key="1">
    <source>
        <dbReference type="ARBA" id="ARBA00004718"/>
    </source>
</evidence>
<gene>
    <name evidence="12" type="ORF">Ocin01_17281</name>
</gene>
<dbReference type="Gene3D" id="2.60.120.780">
    <property type="entry name" value="PINIT domain"/>
    <property type="match status" value="1"/>
</dbReference>
<accession>A0A1D2M8T6</accession>
<dbReference type="GO" id="GO:0003712">
    <property type="term" value="F:transcription coregulator activity"/>
    <property type="evidence" value="ECO:0007669"/>
    <property type="project" value="TreeGrafter"/>
</dbReference>
<dbReference type="STRING" id="48709.A0A1D2M8T6"/>
<keyword evidence="13" id="KW-1185">Reference proteome</keyword>
<dbReference type="GO" id="GO:0016874">
    <property type="term" value="F:ligase activity"/>
    <property type="evidence" value="ECO:0007669"/>
    <property type="project" value="UniProtKB-KW"/>
</dbReference>
<feature type="region of interest" description="Disordered" evidence="9">
    <location>
        <begin position="43"/>
        <end position="139"/>
    </location>
</feature>
<evidence type="ECO:0000256" key="2">
    <source>
        <dbReference type="ARBA" id="ARBA00005383"/>
    </source>
</evidence>
<dbReference type="OMA" id="TIEWITI"/>
<dbReference type="Pfam" id="PF14324">
    <property type="entry name" value="PINIT"/>
    <property type="match status" value="1"/>
</dbReference>
<dbReference type="GO" id="GO:0006357">
    <property type="term" value="P:regulation of transcription by RNA polymerase II"/>
    <property type="evidence" value="ECO:0007669"/>
    <property type="project" value="TreeGrafter"/>
</dbReference>
<dbReference type="PANTHER" id="PTHR10782">
    <property type="entry name" value="ZINC FINGER MIZ DOMAIN-CONTAINING PROTEIN"/>
    <property type="match status" value="1"/>
</dbReference>
<dbReference type="UniPathway" id="UPA00886"/>
<dbReference type="Proteomes" id="UP000094527">
    <property type="component" value="Unassembled WGS sequence"/>
</dbReference>
<evidence type="ECO:0000256" key="9">
    <source>
        <dbReference type="SAM" id="MobiDB-lite"/>
    </source>
</evidence>
<feature type="domain" description="SP-RING-type" evidence="10">
    <location>
        <begin position="364"/>
        <end position="450"/>
    </location>
</feature>
<keyword evidence="3" id="KW-0808">Transferase</keyword>
<evidence type="ECO:0000313" key="13">
    <source>
        <dbReference type="Proteomes" id="UP000094527"/>
    </source>
</evidence>
<dbReference type="PROSITE" id="PS51044">
    <property type="entry name" value="ZF_SP_RING"/>
    <property type="match status" value="1"/>
</dbReference>
<evidence type="ECO:0000256" key="7">
    <source>
        <dbReference type="ARBA" id="ARBA00022833"/>
    </source>
</evidence>
<feature type="compositionally biased region" description="Low complexity" evidence="9">
    <location>
        <begin position="567"/>
        <end position="582"/>
    </location>
</feature>
<evidence type="ECO:0000313" key="12">
    <source>
        <dbReference type="EMBL" id="ODM89397.1"/>
    </source>
</evidence>
<protein>
    <submittedName>
        <fullName evidence="12">E3 SUMO-protein ligase PIAS1</fullName>
    </submittedName>
</protein>
<evidence type="ECO:0000256" key="3">
    <source>
        <dbReference type="ARBA" id="ARBA00022679"/>
    </source>
</evidence>
<dbReference type="InterPro" id="IPR023321">
    <property type="entry name" value="PINIT"/>
</dbReference>
<dbReference type="GO" id="GO:0061665">
    <property type="term" value="F:SUMO ligase activity"/>
    <property type="evidence" value="ECO:0007669"/>
    <property type="project" value="TreeGrafter"/>
</dbReference>
<keyword evidence="7" id="KW-0862">Zinc</keyword>